<reference evidence="1 2" key="1">
    <citation type="journal article" date="2011" name="PLoS Pathog.">
        <title>Dynamic evolution of pathogenicity revealed by sequencing and comparative genomics of 19 Pseudomonas syringae isolates.</title>
        <authorList>
            <person name="Baltrus D.A."/>
            <person name="Nishimura M.T."/>
            <person name="Romanchuk A."/>
            <person name="Chang J.H."/>
            <person name="Mukhtar M.S."/>
            <person name="Cherkis K."/>
            <person name="Roach J."/>
            <person name="Grant S.R."/>
            <person name="Jones C.D."/>
            <person name="Dangl J.L."/>
        </authorList>
    </citation>
    <scope>NUCLEOTIDE SEQUENCE [LARGE SCALE GENOMIC DNA]</scope>
    <source>
        <strain evidence="1 2">1704B</strain>
    </source>
</reference>
<dbReference type="EMBL" id="AEAI01003476">
    <property type="protein sequence ID" value="EGH48779.1"/>
    <property type="molecule type" value="Genomic_DNA"/>
</dbReference>
<gene>
    <name evidence="1" type="ORF">PSYPI_43216</name>
</gene>
<organism evidence="1 2">
    <name type="scientific">Pseudomonas syringae pv. pisi str. 1704B</name>
    <dbReference type="NCBI Taxonomy" id="629263"/>
    <lineage>
        <taxon>Bacteria</taxon>
        <taxon>Pseudomonadati</taxon>
        <taxon>Pseudomonadota</taxon>
        <taxon>Gammaproteobacteria</taxon>
        <taxon>Pseudomonadales</taxon>
        <taxon>Pseudomonadaceae</taxon>
        <taxon>Pseudomonas</taxon>
        <taxon>Pseudomonas syringae</taxon>
    </lineage>
</organism>
<proteinExistence type="predicted"/>
<feature type="non-terminal residue" evidence="1">
    <location>
        <position position="1"/>
    </location>
</feature>
<dbReference type="Proteomes" id="UP000004986">
    <property type="component" value="Unassembled WGS sequence"/>
</dbReference>
<comment type="caution">
    <text evidence="1">The sequence shown here is derived from an EMBL/GenBank/DDBJ whole genome shotgun (WGS) entry which is preliminary data.</text>
</comment>
<protein>
    <submittedName>
        <fullName evidence="1">Host specificity protein J</fullName>
    </submittedName>
</protein>
<accession>F3GNX6</accession>
<keyword evidence="2" id="KW-1185">Reference proteome</keyword>
<evidence type="ECO:0000313" key="2">
    <source>
        <dbReference type="Proteomes" id="UP000004986"/>
    </source>
</evidence>
<name>F3GNX6_PSESJ</name>
<sequence>KNCRPGRVVRVNLPSLNILGEFIVSDWSMGDSEGCTVQVKQYEAAIFDDAVGQPYNPLGFINLPSGGLGSPTGIAWG</sequence>
<feature type="non-terminal residue" evidence="1">
    <location>
        <position position="77"/>
    </location>
</feature>
<evidence type="ECO:0000313" key="1">
    <source>
        <dbReference type="EMBL" id="EGH48779.1"/>
    </source>
</evidence>
<dbReference type="AlphaFoldDB" id="F3GNX6"/>